<dbReference type="FunFam" id="2.40.50.140:FF:000103">
    <property type="entry name" value="protein RRP5 homolog"/>
    <property type="match status" value="1"/>
</dbReference>
<dbReference type="Proteomes" id="UP001295423">
    <property type="component" value="Unassembled WGS sequence"/>
</dbReference>
<feature type="compositionally biased region" description="Acidic residues" evidence="5">
    <location>
        <begin position="1604"/>
        <end position="1641"/>
    </location>
</feature>
<feature type="domain" description="S1 motif" evidence="6">
    <location>
        <begin position="574"/>
        <end position="652"/>
    </location>
</feature>
<dbReference type="Gene3D" id="2.40.50.140">
    <property type="entry name" value="Nucleic acid-binding proteins"/>
    <property type="match status" value="3"/>
</dbReference>
<organism evidence="7 8">
    <name type="scientific">Cylindrotheca closterium</name>
    <dbReference type="NCBI Taxonomy" id="2856"/>
    <lineage>
        <taxon>Eukaryota</taxon>
        <taxon>Sar</taxon>
        <taxon>Stramenopiles</taxon>
        <taxon>Ochrophyta</taxon>
        <taxon>Bacillariophyta</taxon>
        <taxon>Bacillariophyceae</taxon>
        <taxon>Bacillariophycidae</taxon>
        <taxon>Bacillariales</taxon>
        <taxon>Bacillariaceae</taxon>
        <taxon>Cylindrotheca</taxon>
    </lineage>
</organism>
<dbReference type="SMART" id="SM00316">
    <property type="entry name" value="S1"/>
    <property type="match status" value="9"/>
</dbReference>
<feature type="region of interest" description="Disordered" evidence="5">
    <location>
        <begin position="256"/>
        <end position="278"/>
    </location>
</feature>
<evidence type="ECO:0000313" key="8">
    <source>
        <dbReference type="Proteomes" id="UP001295423"/>
    </source>
</evidence>
<evidence type="ECO:0000256" key="3">
    <source>
        <dbReference type="ARBA" id="ARBA00022737"/>
    </source>
</evidence>
<keyword evidence="3" id="KW-0677">Repeat</keyword>
<evidence type="ECO:0000256" key="5">
    <source>
        <dbReference type="SAM" id="MobiDB-lite"/>
    </source>
</evidence>
<comment type="caution">
    <text evidence="7">The sequence shown here is derived from an EMBL/GenBank/DDBJ whole genome shotgun (WGS) entry which is preliminary data.</text>
</comment>
<feature type="compositionally biased region" description="Acidic residues" evidence="5">
    <location>
        <begin position="1559"/>
        <end position="1590"/>
    </location>
</feature>
<feature type="compositionally biased region" description="Basic and acidic residues" evidence="5">
    <location>
        <begin position="19"/>
        <end position="38"/>
    </location>
</feature>
<feature type="domain" description="S1 motif" evidence="6">
    <location>
        <begin position="1482"/>
        <end position="1552"/>
    </location>
</feature>
<dbReference type="SMART" id="SM00386">
    <property type="entry name" value="HAT"/>
    <property type="match status" value="6"/>
</dbReference>
<feature type="compositionally biased region" description="Acidic residues" evidence="5">
    <location>
        <begin position="256"/>
        <end position="274"/>
    </location>
</feature>
<keyword evidence="4" id="KW-0539">Nucleus</keyword>
<dbReference type="InterPro" id="IPR055430">
    <property type="entry name" value="HAT_Syf1_CNRKL1_C"/>
</dbReference>
<protein>
    <recommendedName>
        <fullName evidence="6">S1 motif domain-containing protein</fullName>
    </recommendedName>
</protein>
<dbReference type="InterPro" id="IPR011990">
    <property type="entry name" value="TPR-like_helical_dom_sf"/>
</dbReference>
<gene>
    <name evidence="7" type="ORF">CYCCA115_LOCUS13351</name>
</gene>
<dbReference type="GO" id="GO:0003723">
    <property type="term" value="F:RNA binding"/>
    <property type="evidence" value="ECO:0007669"/>
    <property type="project" value="TreeGrafter"/>
</dbReference>
<dbReference type="SUPFAM" id="SSF50249">
    <property type="entry name" value="Nucleic acid-binding proteins"/>
    <property type="match status" value="5"/>
</dbReference>
<feature type="domain" description="S1 motif" evidence="6">
    <location>
        <begin position="1140"/>
        <end position="1219"/>
    </location>
</feature>
<dbReference type="InterPro" id="IPR045209">
    <property type="entry name" value="Rrp5"/>
</dbReference>
<proteinExistence type="predicted"/>
<evidence type="ECO:0000259" key="6">
    <source>
        <dbReference type="PROSITE" id="PS50126"/>
    </source>
</evidence>
<dbReference type="Pfam" id="PF23231">
    <property type="entry name" value="HAT_Syf1_CNRKL1_C"/>
    <property type="match status" value="1"/>
</dbReference>
<feature type="region of interest" description="Disordered" evidence="5">
    <location>
        <begin position="1556"/>
        <end position="1734"/>
    </location>
</feature>
<sequence>MVAKQQDSSLLGTSFPRGGVEERRQKHTEEAENEDASKKNYKRKMKAQAEETDFLFGKKETGDVDNKKRSKKRKTSTAVEGALNAQSMLPIGGGGVSLASTSGKQKNKTSAPTIEALGFSKLAKNTKVLAVVKEVQEEFAIFSMPNLLNGYMLPIKKSGNLEEYSLPRCLRVGQTMAVSIQKVVKEQVSGGTVRKRIQVSALPQMVNTKDETAFGKPQLPVRGQIISIEDHGCLIDLGLGRRGFLSFDKIQGEYTLMDDDEEEEDSDSEMEGESESIKKKEKHILSAGRLMDFFVADDSNHGSSKTSVYSLKLPTRRNLAHHFVTPLANAQSTPYTLASITPGWLVNAKVEAVAKNGLCVTFLNNVFRGSIELGHLGGYHMPPTSKETNAIGNSSNKEEMWRKLFRKYQHFPARVIAVDAPTKLIRLTLMPHLLQYESAAVLSASLPSVGSIVENCTVVRTDPGIGALLTLPEEHSAESPGIPKKLFKSSELFQAQEFQDAACLKAVYVHISKALDGDKNDQSASVFGKEFAPGTSHSVRILGDGNLVEGVASGACAPSILESHVLTHSDLKPGQLYKQVPVIAQLKGGSILVQLGINGIRALIPPMHLSESNSTSEYRKKILKTKYAVDAKVDVRVLYVDPIRKKCTATAKKSLVKAPESEIATSYESLNLGDKVTGFVSKVEQKCMYVTFFNKVYGVVTGRSLATEMGMESIEDNYSVGDVVTCRIAKLLKKTSRRRSNAVSDEVESDEEDGQRAYWEVTLSVSVENEEAGHDENQEDFMTLSKPKEVKIQAGNILPSKSMKIVELFKGKRKEKGSFVPGYAIVSIKSKYLLDPSDEDGMVGNLECKLPFDQLLDEYSADDIESVEALDALAQSALKIGKKINQKGIILTDPHKSNVDYSSGIGKLPVVSIRKSFIQTVESQTSENESRAENLICPSPKTTLFVGALLQGYVAQIDHRYGAFVRFLDGLTGLIPKKSGGMDMPLYETVVTKVKAIDEGKGQMQLQPINPPSSAKQKARSTLPVKVGDHVDVKIEKVDFFAVTVRIMDSGIDDEKTQAILHCTMKDSALKKIKFHKKPVVNDLEKIAKGHPFHGLKAGQVLPQLTVVVAKRHRGKLQVYLTDRKLDSSKEKPAFISEQSELTPGTSTSVVVTGVAPNNKGLYVDVSPFVKGFVPGLEVTKDIKILNNLSSQISIGSKIECSVVDQSQWEENRAKNSNHNTKTTTKSKPLLFSVLAEEGDSEVTKPTRGGLIIGRVQRSLKQAQSPALMVALRGGFVGRCCITELDENDDWANMPIGRIREVKKSVKGADEDGGDMEVDKEPKETENDSDDDNEESDSEFADGKYVECRVLKGVPKHSLVDLSLRSSRIEGDLDDDTAPLEGETVRAYVIETNKKGCFLRLARGIEGRVTLKELCDGYLPDPAASFPTGRLVVGRVKTVREAPKKKGKHAINPVKFLVDLDMRESTLLDQKKLLTFDDITVNTKYKGTVARVEKYGVFVQIKDSKVSGLAHMSECSDKYIKNLGGLYDPGDLVKLLVTKKNAENKTLGFSLKASHFKDDEDSDDSSVEDDDESVDEEMLDAEGLDSDDENFGAKLAARIQRDGDSDDDSSSAEDSEEDDDDDEEESVASQDDSSEEEDESPEVLMDTDVGFDWNAKGLVGKSKSDRADSSDDSESDSDDDSDDEDNEGMASTHKPRKKQAQRRREEKEISRREMALADGTADENPETAGDFERLLAGNPNSSELWIRYMAFYLSLADIPSARKVAEKAVERIEFRQEVEKLNVWTALLTLEHKYGNYDSLQKTVDRACKQCNPKHVYLRICEILVKDVAATSNPESVVRANAMFVKMCKKFKSKKKVWLAHLEYLLQNGRHQEAHSLMKRALLSLKPYKHAETMSKFAQLEFEFGSAERARTVFEGIVDRFPKRLDLFFVFVDKEIKHGTVSRARNLLENKVAEGKLSDKQMKSLFKKWFRMEEAHGSAEEQDHVKETAREYVEKTTQ</sequence>
<dbReference type="InterPro" id="IPR012340">
    <property type="entry name" value="NA-bd_OB-fold"/>
</dbReference>
<keyword evidence="8" id="KW-1185">Reference proteome</keyword>
<feature type="region of interest" description="Disordered" evidence="5">
    <location>
        <begin position="1"/>
        <end position="78"/>
    </location>
</feature>
<feature type="compositionally biased region" description="Acidic residues" evidence="5">
    <location>
        <begin position="1670"/>
        <end position="1687"/>
    </location>
</feature>
<dbReference type="PANTHER" id="PTHR23270">
    <property type="entry name" value="PROGRAMMED CELL DEATH PROTEIN 11 PRE-RRNA PROCESSING PROTEIN RRP5"/>
    <property type="match status" value="1"/>
</dbReference>
<feature type="compositionally biased region" description="Polar residues" evidence="5">
    <location>
        <begin position="1"/>
        <end position="12"/>
    </location>
</feature>
<evidence type="ECO:0000256" key="1">
    <source>
        <dbReference type="ARBA" id="ARBA00004604"/>
    </source>
</evidence>
<feature type="region of interest" description="Disordered" evidence="5">
    <location>
        <begin position="1304"/>
        <end position="1340"/>
    </location>
</feature>
<dbReference type="PANTHER" id="PTHR23270:SF10">
    <property type="entry name" value="PROTEIN RRP5 HOMOLOG"/>
    <property type="match status" value="1"/>
</dbReference>
<keyword evidence="2" id="KW-0698">rRNA processing</keyword>
<dbReference type="GO" id="GO:0006364">
    <property type="term" value="P:rRNA processing"/>
    <property type="evidence" value="ECO:0007669"/>
    <property type="project" value="UniProtKB-KW"/>
</dbReference>
<evidence type="ECO:0000256" key="4">
    <source>
        <dbReference type="ARBA" id="ARBA00023242"/>
    </source>
</evidence>
<feature type="compositionally biased region" description="Basic and acidic residues" evidence="5">
    <location>
        <begin position="1702"/>
        <end position="1715"/>
    </location>
</feature>
<feature type="compositionally biased region" description="Acidic residues" evidence="5">
    <location>
        <begin position="1327"/>
        <end position="1340"/>
    </location>
</feature>
<dbReference type="GO" id="GO:0032040">
    <property type="term" value="C:small-subunit processome"/>
    <property type="evidence" value="ECO:0007669"/>
    <property type="project" value="TreeGrafter"/>
</dbReference>
<feature type="compositionally biased region" description="Basic and acidic residues" evidence="5">
    <location>
        <begin position="56"/>
        <end position="67"/>
    </location>
</feature>
<dbReference type="Gene3D" id="1.25.40.10">
    <property type="entry name" value="Tetratricopeptide repeat domain"/>
    <property type="match status" value="1"/>
</dbReference>
<feature type="domain" description="S1 motif" evidence="6">
    <location>
        <begin position="673"/>
        <end position="746"/>
    </location>
</feature>
<reference evidence="7" key="1">
    <citation type="submission" date="2023-08" db="EMBL/GenBank/DDBJ databases">
        <authorList>
            <person name="Audoor S."/>
            <person name="Bilcke G."/>
        </authorList>
    </citation>
    <scope>NUCLEOTIDE SEQUENCE</scope>
</reference>
<feature type="region of interest" description="Disordered" evidence="5">
    <location>
        <begin position="1976"/>
        <end position="1998"/>
    </location>
</feature>
<evidence type="ECO:0000256" key="2">
    <source>
        <dbReference type="ARBA" id="ARBA00022552"/>
    </source>
</evidence>
<accession>A0AAD2FSL9</accession>
<feature type="domain" description="S1 motif" evidence="6">
    <location>
        <begin position="1382"/>
        <end position="1463"/>
    </location>
</feature>
<dbReference type="EMBL" id="CAKOGP040001792">
    <property type="protein sequence ID" value="CAJ1952012.1"/>
    <property type="molecule type" value="Genomic_DNA"/>
</dbReference>
<dbReference type="Pfam" id="PF00575">
    <property type="entry name" value="S1"/>
    <property type="match status" value="1"/>
</dbReference>
<dbReference type="PROSITE" id="PS50126">
    <property type="entry name" value="S1"/>
    <property type="match status" value="6"/>
</dbReference>
<dbReference type="InterPro" id="IPR003107">
    <property type="entry name" value="HAT"/>
</dbReference>
<feature type="compositionally biased region" description="Basic and acidic residues" evidence="5">
    <location>
        <begin position="1317"/>
        <end position="1326"/>
    </location>
</feature>
<comment type="subcellular location">
    <subcellularLocation>
        <location evidence="1">Nucleus</location>
        <location evidence="1">Nucleolus</location>
    </subcellularLocation>
</comment>
<evidence type="ECO:0000313" key="7">
    <source>
        <dbReference type="EMBL" id="CAJ1952012.1"/>
    </source>
</evidence>
<dbReference type="SUPFAM" id="SSF48452">
    <property type="entry name" value="TPR-like"/>
    <property type="match status" value="2"/>
</dbReference>
<feature type="domain" description="S1 motif" evidence="6">
    <location>
        <begin position="947"/>
        <end position="1039"/>
    </location>
</feature>
<name>A0AAD2FSL9_9STRA</name>
<dbReference type="InterPro" id="IPR003029">
    <property type="entry name" value="S1_domain"/>
</dbReference>